<reference evidence="2" key="2">
    <citation type="journal article" date="2023" name="Science">
        <title>Genomic signatures of disease resistance in endangered staghorn corals.</title>
        <authorList>
            <person name="Vollmer S.V."/>
            <person name="Selwyn J.D."/>
            <person name="Despard B.A."/>
            <person name="Roesel C.L."/>
        </authorList>
    </citation>
    <scope>NUCLEOTIDE SEQUENCE</scope>
    <source>
        <strain evidence="2">K2</strain>
    </source>
</reference>
<dbReference type="InterPro" id="IPR043502">
    <property type="entry name" value="DNA/RNA_pol_sf"/>
</dbReference>
<reference evidence="2" key="1">
    <citation type="journal article" date="2023" name="G3 (Bethesda)">
        <title>Whole genome assembly and annotation of the endangered Caribbean coral Acropora cervicornis.</title>
        <authorList>
            <person name="Selwyn J.D."/>
            <person name="Vollmer S.V."/>
        </authorList>
    </citation>
    <scope>NUCLEOTIDE SEQUENCE</scope>
    <source>
        <strain evidence="2">K2</strain>
    </source>
</reference>
<evidence type="ECO:0000313" key="3">
    <source>
        <dbReference type="Proteomes" id="UP001249851"/>
    </source>
</evidence>
<dbReference type="CDD" id="cd01644">
    <property type="entry name" value="RT_pepA17"/>
    <property type="match status" value="1"/>
</dbReference>
<organism evidence="2 3">
    <name type="scientific">Acropora cervicornis</name>
    <name type="common">Staghorn coral</name>
    <dbReference type="NCBI Taxonomy" id="6130"/>
    <lineage>
        <taxon>Eukaryota</taxon>
        <taxon>Metazoa</taxon>
        <taxon>Cnidaria</taxon>
        <taxon>Anthozoa</taxon>
        <taxon>Hexacorallia</taxon>
        <taxon>Scleractinia</taxon>
        <taxon>Astrocoeniina</taxon>
        <taxon>Acroporidae</taxon>
        <taxon>Acropora</taxon>
    </lineage>
</organism>
<dbReference type="PANTHER" id="PTHR47331:SF1">
    <property type="entry name" value="GAG-LIKE PROTEIN"/>
    <property type="match status" value="1"/>
</dbReference>
<feature type="region of interest" description="Disordered" evidence="1">
    <location>
        <begin position="311"/>
        <end position="334"/>
    </location>
</feature>
<comment type="caution">
    <text evidence="2">The sequence shown here is derived from an EMBL/GenBank/DDBJ whole genome shotgun (WGS) entry which is preliminary data.</text>
</comment>
<accession>A0AAD9PQ80</accession>
<dbReference type="EMBL" id="JARQWQ010000247">
    <property type="protein sequence ID" value="KAK2546895.1"/>
    <property type="molecule type" value="Genomic_DNA"/>
</dbReference>
<evidence type="ECO:0008006" key="4">
    <source>
        <dbReference type="Google" id="ProtNLM"/>
    </source>
</evidence>
<name>A0AAD9PQ80_ACRCE</name>
<evidence type="ECO:0000313" key="2">
    <source>
        <dbReference type="EMBL" id="KAK2546895.1"/>
    </source>
</evidence>
<dbReference type="PANTHER" id="PTHR47331">
    <property type="entry name" value="PHD-TYPE DOMAIN-CONTAINING PROTEIN"/>
    <property type="match status" value="1"/>
</dbReference>
<dbReference type="Proteomes" id="UP001249851">
    <property type="component" value="Unassembled WGS sequence"/>
</dbReference>
<dbReference type="Pfam" id="PF03564">
    <property type="entry name" value="DUF1759"/>
    <property type="match status" value="1"/>
</dbReference>
<sequence length="1142" mass="128230">MGDEELKKKKKIRGGHKGYVTITLEKVQALLDDFELSVANEVKTYRIVLTEKLNILSALDEEILTLITEEHIGDEIRETGIFRESIHEMIVRIDETLNAVEVENSGHADKSISHYPSNSNSFTEGLGAGRAKLPKITLKKFYGDPISFTPFWDSFKSAVDDNPSLSDIDKFNYLRSLLEGSAAGAIRGLPLTAENYVAAKDILKKRFGQPQIIINAHMEGLVKVAAVTVDNDLKRQRLLYDRVEAHVRALQALGIHCESYGKLLVPLLMEKLPPNMRLIISRAIDQPEWDFDVLLKAFDSEIEARERCESVGTNPSDSFTPKRPFSSQANKGKDVPTGATLTYQSEHPISCTFCKQSHPSASCGTVTDISARRNLLKKQGRCSVCLRRNHLARNCSLNKVCRICSGNHHMSSCENANRGNGTSEIQSRGSSVVVSDRGECRSNENKSSTTVYVDSNTSILLQTAIAPVSVVHQWHPVVNMRILFDSGSQRGYLSERARAKLSLLPKRKEKLLIKTFGQENEQLRECDVVEFCVRGLSEGSKVQMTALAVPLICSPLKDQAVQFAQQRETGESGPVAMKTILGWVLSGPIPHAPGSGSDVNLLTCHTLRLNTSSFNDLNVSRKDGDPLLEQVKKFWEIESIGVSPHEGTVHDKLLDTIRACDGRYEVSLPWKEQHALLPDNYALAVSRLASVLKRLRGNPKLFAEYNHIIEEQSLQGIISDVDPHAPVQVGCLHYLPHHPVVREDKQTTKVRIVYNASAKSTGPSLNDCLHAGPSLISDIPDVLMRFRYHQIALAADIEKAFLMVQVAKADRDVLRFLWINDPTSEDPNIVVKRFNRVVFGVTSSPFLLNGTVRHHVSNYEVEDPQFVNDFLSSLYVDDFNGGKDSVPEAFQLYTKAKSRMKEGGFNLRKRISNSEKLMQWINQEEEVPIVEASMVCEEDKTYTQTQLGVNNSTISCERKILGLNWDVETDTFIFYFDWLVQFARELPLNKRSVLKVVAKLYDPLGLISPLFITVKALFQDLCKLKIGWDKPLDEELTLRYSSWLSDLLKVKCIPIERRYVPNSEQNVISLQIHGFGDSSEVVYAAVVYLSIETSELMKCVSATDRIIVLSLFLLLERQPYQACSTNRDMVTLRDWSELQHLC</sequence>
<evidence type="ECO:0000256" key="1">
    <source>
        <dbReference type="SAM" id="MobiDB-lite"/>
    </source>
</evidence>
<dbReference type="AlphaFoldDB" id="A0AAD9PQ80"/>
<dbReference type="SUPFAM" id="SSF56672">
    <property type="entry name" value="DNA/RNA polymerases"/>
    <property type="match status" value="1"/>
</dbReference>
<gene>
    <name evidence="2" type="ORF">P5673_033374</name>
</gene>
<keyword evidence="3" id="KW-1185">Reference proteome</keyword>
<dbReference type="InterPro" id="IPR008042">
    <property type="entry name" value="Retrotrans_Pao"/>
</dbReference>
<dbReference type="InterPro" id="IPR005312">
    <property type="entry name" value="DUF1759"/>
</dbReference>
<protein>
    <recommendedName>
        <fullName evidence="4">Peptidase aspartic putative domain-containing protein</fullName>
    </recommendedName>
</protein>
<feature type="compositionally biased region" description="Polar residues" evidence="1">
    <location>
        <begin position="311"/>
        <end position="330"/>
    </location>
</feature>
<dbReference type="Pfam" id="PF05380">
    <property type="entry name" value="Peptidase_A17"/>
    <property type="match status" value="1"/>
</dbReference>
<proteinExistence type="predicted"/>